<evidence type="ECO:0000313" key="4">
    <source>
        <dbReference type="Proteomes" id="UP001521931"/>
    </source>
</evidence>
<reference evidence="3 4" key="1">
    <citation type="submission" date="2022-02" db="EMBL/GenBank/DDBJ databases">
        <title>Uncovering new skin microbiome diversity through culturing and metagenomics.</title>
        <authorList>
            <person name="Conlan S."/>
            <person name="Deming C."/>
            <person name="Nisc Comparative Sequencing Program N."/>
            <person name="Segre J.A."/>
        </authorList>
    </citation>
    <scope>NUCLEOTIDE SEQUENCE [LARGE SCALE GENOMIC DNA]</scope>
    <source>
        <strain evidence="3 4">ACRQZ</strain>
    </source>
</reference>
<feature type="transmembrane region" description="Helical" evidence="1">
    <location>
        <begin position="437"/>
        <end position="462"/>
    </location>
</feature>
<keyword evidence="1" id="KW-1133">Transmembrane helix</keyword>
<dbReference type="PANTHER" id="PTHR42698:SF1">
    <property type="entry name" value="GTPASE ERA, MITOCHONDRIAL"/>
    <property type="match status" value="1"/>
</dbReference>
<feature type="transmembrane region" description="Helical" evidence="1">
    <location>
        <begin position="474"/>
        <end position="500"/>
    </location>
</feature>
<evidence type="ECO:0000313" key="3">
    <source>
        <dbReference type="EMBL" id="MCG7323134.1"/>
    </source>
</evidence>
<dbReference type="SUPFAM" id="SSF52540">
    <property type="entry name" value="P-loop containing nucleoside triphosphate hydrolases"/>
    <property type="match status" value="1"/>
</dbReference>
<name>A0ABS9Q5K9_9MICO</name>
<gene>
    <name evidence="3" type="ORF">MHL29_14715</name>
</gene>
<evidence type="ECO:0000256" key="1">
    <source>
        <dbReference type="SAM" id="Phobius"/>
    </source>
</evidence>
<dbReference type="RefSeq" id="WP_029211642.1">
    <property type="nucleotide sequence ID" value="NZ_DAMCVA010000266.1"/>
</dbReference>
<dbReference type="Pfam" id="PF01926">
    <property type="entry name" value="MMR_HSR1"/>
    <property type="match status" value="1"/>
</dbReference>
<keyword evidence="4" id="KW-1185">Reference proteome</keyword>
<proteinExistence type="predicted"/>
<protein>
    <submittedName>
        <fullName evidence="3">50S ribosome-binding GTPase</fullName>
    </submittedName>
</protein>
<feature type="domain" description="G" evidence="2">
    <location>
        <begin position="63"/>
        <end position="201"/>
    </location>
</feature>
<keyword evidence="1" id="KW-0812">Transmembrane</keyword>
<sequence length="551" mass="59500">MTSILRRRTTEETALPATERARILAEALQTGGAELSEQAVAPARRIVNQTRERTALVGSHTVVALAGATGSGKSSTFNALVGEDVSRVGARRPTTSTASAAVWGDDPATPLLDWLGVGARHRVATDPVHGRAADLDGLVLLDLPDFDSRTQSHRAEADRVLQLVDVFVWVTDPQKYADARLHDDYIQVLSEHDAVTVVVLNHADRLSPEGVEQCTADLGRILADDGIPSAEVIPTSARTGMGLDVLQQRLAEAVSSRTAAERRLTGDLRASAEELRDEVGSTDPQLPDGPSDELVAALGRAAGVPVVLEAVERDYRREAAQTTGWPFTRWGHALRPDPLKRLRLKEDNDLGIQATDVRRTIGRSSLPPPTPAARASVDLATRHLADVASEGLPTRWADAVHRAAAPEDNDLVDSLDQTVLEVPLRARRPLWWSVFNGLQWLFALVAVAGLVWLLVLMGLGWAQLPVPEPPTVGILPYPLLMLVGGILLGLLLAALGRAIARAGARRRRDGIGRRFDAAIHDVAQERLVSEVHAVLARHARTRELLDQAIKS</sequence>
<dbReference type="PANTHER" id="PTHR42698">
    <property type="entry name" value="GTPASE ERA"/>
    <property type="match status" value="1"/>
</dbReference>
<organism evidence="3 4">
    <name type="scientific">Arsenicicoccus bolidensis</name>
    <dbReference type="NCBI Taxonomy" id="229480"/>
    <lineage>
        <taxon>Bacteria</taxon>
        <taxon>Bacillati</taxon>
        <taxon>Actinomycetota</taxon>
        <taxon>Actinomycetes</taxon>
        <taxon>Micrococcales</taxon>
        <taxon>Intrasporangiaceae</taxon>
        <taxon>Arsenicicoccus</taxon>
    </lineage>
</organism>
<keyword evidence="1" id="KW-0472">Membrane</keyword>
<evidence type="ECO:0000259" key="2">
    <source>
        <dbReference type="Pfam" id="PF01926"/>
    </source>
</evidence>
<dbReference type="Gene3D" id="3.40.50.300">
    <property type="entry name" value="P-loop containing nucleotide triphosphate hydrolases"/>
    <property type="match status" value="1"/>
</dbReference>
<accession>A0ABS9Q5K9</accession>
<dbReference type="InterPro" id="IPR005662">
    <property type="entry name" value="GTPase_Era-like"/>
</dbReference>
<dbReference type="EMBL" id="JAKRCV010000059">
    <property type="protein sequence ID" value="MCG7323134.1"/>
    <property type="molecule type" value="Genomic_DNA"/>
</dbReference>
<dbReference type="InterPro" id="IPR006073">
    <property type="entry name" value="GTP-bd"/>
</dbReference>
<comment type="caution">
    <text evidence="3">The sequence shown here is derived from an EMBL/GenBank/DDBJ whole genome shotgun (WGS) entry which is preliminary data.</text>
</comment>
<dbReference type="Proteomes" id="UP001521931">
    <property type="component" value="Unassembled WGS sequence"/>
</dbReference>
<dbReference type="InterPro" id="IPR027417">
    <property type="entry name" value="P-loop_NTPase"/>
</dbReference>